<gene>
    <name evidence="2" type="primary">ytnL</name>
    <name evidence="2" type="ORF">g.14608</name>
</gene>
<dbReference type="GO" id="GO:0016787">
    <property type="term" value="F:hydrolase activity"/>
    <property type="evidence" value="ECO:0007669"/>
    <property type="project" value="UniProtKB-KW"/>
</dbReference>
<keyword evidence="1" id="KW-0812">Transmembrane</keyword>
<reference evidence="2" key="1">
    <citation type="submission" date="2015-07" db="EMBL/GenBank/DDBJ databases">
        <title>Transcriptome Assembly of Anthurium amnicola.</title>
        <authorList>
            <person name="Suzuki J."/>
        </authorList>
    </citation>
    <scope>NUCLEOTIDE SEQUENCE</scope>
</reference>
<keyword evidence="1" id="KW-1133">Transmembrane helix</keyword>
<feature type="transmembrane region" description="Helical" evidence="1">
    <location>
        <begin position="33"/>
        <end position="54"/>
    </location>
</feature>
<sequence>MKCLDSWRNVSGSEEYYKKGNDIFQVVESLQCLVIMSLIVVSISQTFSSLINMLHHHRRLKIHDEVVGDDKGVKTTLVVDDDRVTLCILCLERISLVEGRRKIYVASTALFLVKSHQVSLFFFFTSLKIFNVFCKLCFIL</sequence>
<proteinExistence type="predicted"/>
<dbReference type="AlphaFoldDB" id="A0A1D1XRC4"/>
<organism evidence="2">
    <name type="scientific">Anthurium amnicola</name>
    <dbReference type="NCBI Taxonomy" id="1678845"/>
    <lineage>
        <taxon>Eukaryota</taxon>
        <taxon>Viridiplantae</taxon>
        <taxon>Streptophyta</taxon>
        <taxon>Embryophyta</taxon>
        <taxon>Tracheophyta</taxon>
        <taxon>Spermatophyta</taxon>
        <taxon>Magnoliopsida</taxon>
        <taxon>Liliopsida</taxon>
        <taxon>Araceae</taxon>
        <taxon>Pothoideae</taxon>
        <taxon>Potheae</taxon>
        <taxon>Anthurium</taxon>
    </lineage>
</organism>
<evidence type="ECO:0000313" key="2">
    <source>
        <dbReference type="EMBL" id="JAT44942.1"/>
    </source>
</evidence>
<keyword evidence="1" id="KW-0472">Membrane</keyword>
<name>A0A1D1XRC4_9ARAE</name>
<keyword evidence="2" id="KW-0378">Hydrolase</keyword>
<feature type="transmembrane region" description="Helical" evidence="1">
    <location>
        <begin position="103"/>
        <end position="124"/>
    </location>
</feature>
<dbReference type="EMBL" id="GDJX01022994">
    <property type="protein sequence ID" value="JAT44942.1"/>
    <property type="molecule type" value="Transcribed_RNA"/>
</dbReference>
<evidence type="ECO:0000256" key="1">
    <source>
        <dbReference type="SAM" id="Phobius"/>
    </source>
</evidence>
<protein>
    <submittedName>
        <fullName evidence="2">Putative hydrolase YtnL</fullName>
    </submittedName>
</protein>
<accession>A0A1D1XRC4</accession>